<comment type="caution">
    <text evidence="4">The sequence shown here is derived from an EMBL/GenBank/DDBJ whole genome shotgun (WGS) entry which is preliminary data.</text>
</comment>
<comment type="similarity">
    <text evidence="1">Belongs to the zinc-containing alcohol dehydrogenase family.</text>
</comment>
<dbReference type="InterPro" id="IPR036291">
    <property type="entry name" value="NAD(P)-bd_dom_sf"/>
</dbReference>
<dbReference type="Pfam" id="PF08240">
    <property type="entry name" value="ADH_N"/>
    <property type="match status" value="1"/>
</dbReference>
<dbReference type="EMBL" id="JAFEKC020000021">
    <property type="protein sequence ID" value="KAK0508415.1"/>
    <property type="molecule type" value="Genomic_DNA"/>
</dbReference>
<dbReference type="SUPFAM" id="SSF50129">
    <property type="entry name" value="GroES-like"/>
    <property type="match status" value="1"/>
</dbReference>
<dbReference type="InterPro" id="IPR047122">
    <property type="entry name" value="Trans-enoyl_RdTase-like"/>
</dbReference>
<gene>
    <name evidence="4" type="ORF">JMJ35_009499</name>
</gene>
<dbReference type="SUPFAM" id="SSF51735">
    <property type="entry name" value="NAD(P)-binding Rossmann-fold domains"/>
    <property type="match status" value="1"/>
</dbReference>
<dbReference type="InterPro" id="IPR013154">
    <property type="entry name" value="ADH-like_N"/>
</dbReference>
<dbReference type="SMART" id="SM00829">
    <property type="entry name" value="PKS_ER"/>
    <property type="match status" value="1"/>
</dbReference>
<dbReference type="PANTHER" id="PTHR45348:SF5">
    <property type="entry name" value="OXIDOREDUCTASE, PUTATIVE (AFU_ORTHOLOGUE AFUA_8G01420)-RELATED"/>
    <property type="match status" value="1"/>
</dbReference>
<accession>A0AA39QUR4</accession>
<dbReference type="AlphaFoldDB" id="A0AA39QUR4"/>
<proteinExistence type="inferred from homology"/>
<sequence>MKEAIIHPGPRVEIKESPIPTPNASQVVIKVVFSGTNPKDWKYSEWSNEPFNHGDDIAGTVHAVGSAITEFKVGDRVAAFHELHTPGGSFADYALAWGHTTFHIPKETSFEEASTLPLAFMTAALGLYHYLRLPQPFVPLLNSEKPMPLLIYSGASAVGAYAIKLACLSNIHPIIAVAGNGIPFVQTLLDPGKGDAVVDYRLGSEAIVNGVKEAVKKVCGDNGKIEYALDAATYKGSWDTVSAALDGKGAATFVLPDYRDKDLPGTLKTSMAFVGVVHKNEEGEVMGTKEFGYVWFRLLSRGLQEGWMTSHPYEIVPGGLNGLEKALVQLKAGKTSAKKLIISVRED</sequence>
<keyword evidence="5" id="KW-1185">Reference proteome</keyword>
<name>A0AA39QUR4_9LECA</name>
<evidence type="ECO:0000313" key="4">
    <source>
        <dbReference type="EMBL" id="KAK0508415.1"/>
    </source>
</evidence>
<dbReference type="Gene3D" id="3.90.180.10">
    <property type="entry name" value="Medium-chain alcohol dehydrogenases, catalytic domain"/>
    <property type="match status" value="1"/>
</dbReference>
<dbReference type="GO" id="GO:0016651">
    <property type="term" value="F:oxidoreductase activity, acting on NAD(P)H"/>
    <property type="evidence" value="ECO:0007669"/>
    <property type="project" value="InterPro"/>
</dbReference>
<dbReference type="InterPro" id="IPR011032">
    <property type="entry name" value="GroES-like_sf"/>
</dbReference>
<evidence type="ECO:0000256" key="2">
    <source>
        <dbReference type="ARBA" id="ARBA00023002"/>
    </source>
</evidence>
<dbReference type="PANTHER" id="PTHR45348">
    <property type="entry name" value="HYPOTHETICAL OXIDOREDUCTASE (EUROFUNG)"/>
    <property type="match status" value="1"/>
</dbReference>
<evidence type="ECO:0000313" key="5">
    <source>
        <dbReference type="Proteomes" id="UP001166286"/>
    </source>
</evidence>
<dbReference type="InterPro" id="IPR020843">
    <property type="entry name" value="ER"/>
</dbReference>
<feature type="domain" description="Enoyl reductase (ER)" evidence="3">
    <location>
        <begin position="9"/>
        <end position="341"/>
    </location>
</feature>
<evidence type="ECO:0000256" key="1">
    <source>
        <dbReference type="ARBA" id="ARBA00008072"/>
    </source>
</evidence>
<dbReference type="Gene3D" id="3.40.50.720">
    <property type="entry name" value="NAD(P)-binding Rossmann-like Domain"/>
    <property type="match status" value="1"/>
</dbReference>
<dbReference type="Proteomes" id="UP001166286">
    <property type="component" value="Unassembled WGS sequence"/>
</dbReference>
<protein>
    <recommendedName>
        <fullName evidence="3">Enoyl reductase (ER) domain-containing protein</fullName>
    </recommendedName>
</protein>
<dbReference type="CDD" id="cd08249">
    <property type="entry name" value="enoyl_reductase_like"/>
    <property type="match status" value="1"/>
</dbReference>
<organism evidence="4 5">
    <name type="scientific">Cladonia borealis</name>
    <dbReference type="NCBI Taxonomy" id="184061"/>
    <lineage>
        <taxon>Eukaryota</taxon>
        <taxon>Fungi</taxon>
        <taxon>Dikarya</taxon>
        <taxon>Ascomycota</taxon>
        <taxon>Pezizomycotina</taxon>
        <taxon>Lecanoromycetes</taxon>
        <taxon>OSLEUM clade</taxon>
        <taxon>Lecanoromycetidae</taxon>
        <taxon>Lecanorales</taxon>
        <taxon>Lecanorineae</taxon>
        <taxon>Cladoniaceae</taxon>
        <taxon>Cladonia</taxon>
    </lineage>
</organism>
<reference evidence="4" key="1">
    <citation type="submission" date="2023-03" db="EMBL/GenBank/DDBJ databases">
        <title>Complete genome of Cladonia borealis.</title>
        <authorList>
            <person name="Park H."/>
        </authorList>
    </citation>
    <scope>NUCLEOTIDE SEQUENCE</scope>
    <source>
        <strain evidence="4">ANT050790</strain>
    </source>
</reference>
<keyword evidence="2" id="KW-0560">Oxidoreductase</keyword>
<evidence type="ECO:0000259" key="3">
    <source>
        <dbReference type="SMART" id="SM00829"/>
    </source>
</evidence>